<keyword evidence="3" id="KW-0378">Hydrolase</keyword>
<reference evidence="3" key="1">
    <citation type="journal article" date="2015" name="Genome Announc.">
        <title>Draft Genome Sequence of Anaerolineae Strain TC1, a Novel Isolate from a Methanogenic Wastewater Treatment System.</title>
        <authorList>
            <person name="Matsuura N."/>
            <person name="Tourlousse D.M."/>
            <person name="Sun L."/>
            <person name="Toyonaga M."/>
            <person name="Kuroda K."/>
            <person name="Ohashi A."/>
            <person name="Cruz R."/>
            <person name="Yamaguchi T."/>
            <person name="Sekiguchi Y."/>
        </authorList>
    </citation>
    <scope>NUCLEOTIDE SEQUENCE [LARGE SCALE GENOMIC DNA]</scope>
    <source>
        <strain evidence="3">TC1</strain>
    </source>
</reference>
<sequence length="95" mass="11217">MKEKEYYVYIMTNSHNTVLYIGVTNNIQRRVIEHKSGKGSYFTSKYHLTKLVYFETSSDVYAAISREKQIKAGSRKKKIDLINSINPEWKDLYDE</sequence>
<dbReference type="PATRIC" id="fig|1678840.3.peg.395"/>
<gene>
    <name evidence="3" type="ORF">ATC1_11330</name>
</gene>
<dbReference type="GO" id="GO:0004519">
    <property type="term" value="F:endonuclease activity"/>
    <property type="evidence" value="ECO:0007669"/>
    <property type="project" value="UniProtKB-KW"/>
</dbReference>
<organism evidence="3">
    <name type="scientific">Flexilinea flocculi</name>
    <dbReference type="NCBI Taxonomy" id="1678840"/>
    <lineage>
        <taxon>Bacteria</taxon>
        <taxon>Bacillati</taxon>
        <taxon>Chloroflexota</taxon>
        <taxon>Anaerolineae</taxon>
        <taxon>Anaerolineales</taxon>
        <taxon>Anaerolineaceae</taxon>
        <taxon>Flexilinea</taxon>
    </lineage>
</organism>
<proteinExistence type="inferred from homology"/>
<dbReference type="PANTHER" id="PTHR34477">
    <property type="entry name" value="UPF0213 PROTEIN YHBQ"/>
    <property type="match status" value="1"/>
</dbReference>
<protein>
    <submittedName>
        <fullName evidence="3">Predicted endonuclease, GIY-YIG superfamily</fullName>
    </submittedName>
</protein>
<accession>A0A0K8PB74</accession>
<dbReference type="CDD" id="cd10448">
    <property type="entry name" value="GIY-YIG_unchar_3"/>
    <property type="match status" value="1"/>
</dbReference>
<dbReference type="RefSeq" id="WP_062277645.1">
    <property type="nucleotide sequence ID" value="NZ_DF968179.1"/>
</dbReference>
<comment type="similarity">
    <text evidence="1">Belongs to the UPF0213 family.</text>
</comment>
<keyword evidence="3" id="KW-0255">Endonuclease</keyword>
<name>A0A0K8PB74_9CHLR</name>
<evidence type="ECO:0000313" key="4">
    <source>
        <dbReference type="Proteomes" id="UP000053370"/>
    </source>
</evidence>
<dbReference type="Proteomes" id="UP000053370">
    <property type="component" value="Unassembled WGS sequence"/>
</dbReference>
<dbReference type="Pfam" id="PF01541">
    <property type="entry name" value="GIY-YIG"/>
    <property type="match status" value="1"/>
</dbReference>
<dbReference type="PROSITE" id="PS50164">
    <property type="entry name" value="GIY_YIG"/>
    <property type="match status" value="1"/>
</dbReference>
<dbReference type="InterPro" id="IPR050190">
    <property type="entry name" value="UPF0213_domain"/>
</dbReference>
<dbReference type="PANTHER" id="PTHR34477:SF5">
    <property type="entry name" value="BSL5627 PROTEIN"/>
    <property type="match status" value="1"/>
</dbReference>
<evidence type="ECO:0000256" key="1">
    <source>
        <dbReference type="ARBA" id="ARBA00007435"/>
    </source>
</evidence>
<dbReference type="InterPro" id="IPR000305">
    <property type="entry name" value="GIY-YIG_endonuc"/>
</dbReference>
<dbReference type="InterPro" id="IPR035901">
    <property type="entry name" value="GIY-YIG_endonuc_sf"/>
</dbReference>
<keyword evidence="3" id="KW-0540">Nuclease</keyword>
<evidence type="ECO:0000259" key="2">
    <source>
        <dbReference type="PROSITE" id="PS50164"/>
    </source>
</evidence>
<dbReference type="SMART" id="SM00465">
    <property type="entry name" value="GIYc"/>
    <property type="match status" value="1"/>
</dbReference>
<feature type="domain" description="GIY-YIG" evidence="2">
    <location>
        <begin position="4"/>
        <end position="80"/>
    </location>
</feature>
<dbReference type="AlphaFoldDB" id="A0A0K8PB74"/>
<dbReference type="STRING" id="1678840.ATC1_11330"/>
<dbReference type="SUPFAM" id="SSF82771">
    <property type="entry name" value="GIY-YIG endonuclease"/>
    <property type="match status" value="1"/>
</dbReference>
<dbReference type="EMBL" id="DF968179">
    <property type="protein sequence ID" value="GAP39400.1"/>
    <property type="molecule type" value="Genomic_DNA"/>
</dbReference>
<evidence type="ECO:0000313" key="3">
    <source>
        <dbReference type="EMBL" id="GAP39400.1"/>
    </source>
</evidence>
<dbReference type="Gene3D" id="3.40.1440.10">
    <property type="entry name" value="GIY-YIG endonuclease"/>
    <property type="match status" value="1"/>
</dbReference>
<keyword evidence="4" id="KW-1185">Reference proteome</keyword>